<dbReference type="EMBL" id="CP041637">
    <property type="protein sequence ID" value="QDO92806.1"/>
    <property type="molecule type" value="Genomic_DNA"/>
</dbReference>
<accession>A0A516GMP9</accession>
<keyword evidence="2" id="KW-1185">Reference proteome</keyword>
<name>A0A516GMP9_9FLAO</name>
<reference evidence="1 2" key="1">
    <citation type="submission" date="2019-07" db="EMBL/GenBank/DDBJ databases">
        <title>Genome sequencing for Formosa sp. PS13.</title>
        <authorList>
            <person name="Park S.-J."/>
        </authorList>
    </citation>
    <scope>NUCLEOTIDE SEQUENCE [LARGE SCALE GENOMIC DNA]</scope>
    <source>
        <strain evidence="1 2">PS13</strain>
    </source>
</reference>
<organism evidence="1 2">
    <name type="scientific">Formosa sediminum</name>
    <dbReference type="NCBI Taxonomy" id="2594004"/>
    <lineage>
        <taxon>Bacteria</taxon>
        <taxon>Pseudomonadati</taxon>
        <taxon>Bacteroidota</taxon>
        <taxon>Flavobacteriia</taxon>
        <taxon>Flavobacteriales</taxon>
        <taxon>Flavobacteriaceae</taxon>
        <taxon>Formosa</taxon>
    </lineage>
</organism>
<dbReference type="KEGG" id="fop:FNB79_02045"/>
<dbReference type="PIRSF" id="PIRSF032285">
    <property type="entry name" value="UCP032285"/>
    <property type="match status" value="1"/>
</dbReference>
<dbReference type="AlphaFoldDB" id="A0A516GMP9"/>
<evidence type="ECO:0000313" key="2">
    <source>
        <dbReference type="Proteomes" id="UP000319209"/>
    </source>
</evidence>
<dbReference type="Pfam" id="PF08877">
    <property type="entry name" value="MepB-like"/>
    <property type="match status" value="1"/>
</dbReference>
<dbReference type="OrthoDB" id="4954833at2"/>
<protein>
    <submittedName>
        <fullName evidence="1">MepB family protein</fullName>
    </submittedName>
</protein>
<dbReference type="InterPro" id="IPR011235">
    <property type="entry name" value="MepB-like"/>
</dbReference>
<dbReference type="Gene3D" id="3.40.1350.140">
    <property type="entry name" value="MepB-like"/>
    <property type="match status" value="1"/>
</dbReference>
<proteinExistence type="predicted"/>
<dbReference type="Proteomes" id="UP000319209">
    <property type="component" value="Chromosome"/>
</dbReference>
<evidence type="ECO:0000313" key="1">
    <source>
        <dbReference type="EMBL" id="QDO92806.1"/>
    </source>
</evidence>
<dbReference type="InterPro" id="IPR038231">
    <property type="entry name" value="MepB-like_sf"/>
</dbReference>
<gene>
    <name evidence="1" type="ORF">FNB79_02045</name>
</gene>
<sequence>MLYHFKLDTLNQEFLPQAILEKGNFKLTNFELEEEGRAYKACTFKLNNTRVICRTAKATPKKEGQFVTFWKRNAEGVTVPFSEDDAFDFYVINVHDRERFGQFIIPKAVGLEQGLVHSAIKPGKRGFRVYPSWVVPTNNQAKQTQSWQLNYFVSLITPIDIDLLNKRYTI</sequence>